<feature type="disulfide bond" evidence="14">
    <location>
        <begin position="1198"/>
        <end position="1208"/>
    </location>
</feature>
<evidence type="ECO:0000313" key="20">
    <source>
        <dbReference type="Proteomes" id="UP000823561"/>
    </source>
</evidence>
<evidence type="ECO:0000256" key="8">
    <source>
        <dbReference type="ARBA" id="ARBA00022989"/>
    </source>
</evidence>
<dbReference type="GO" id="GO:0007157">
    <property type="term" value="P:heterophilic cell-cell adhesion via plasma membrane cell adhesion molecules"/>
    <property type="evidence" value="ECO:0007669"/>
    <property type="project" value="TreeGrafter"/>
</dbReference>
<evidence type="ECO:0000256" key="4">
    <source>
        <dbReference type="ARBA" id="ARBA00022536"/>
    </source>
</evidence>
<dbReference type="Pfam" id="PF12661">
    <property type="entry name" value="hEGF"/>
    <property type="match status" value="1"/>
</dbReference>
<dbReference type="GO" id="GO:0005911">
    <property type="term" value="C:cell-cell junction"/>
    <property type="evidence" value="ECO:0007669"/>
    <property type="project" value="UniProtKB-ARBA"/>
</dbReference>
<feature type="domain" description="EGF-like" evidence="18">
    <location>
        <begin position="1327"/>
        <end position="1363"/>
    </location>
</feature>
<dbReference type="InterPro" id="IPR000742">
    <property type="entry name" value="EGF"/>
</dbReference>
<evidence type="ECO:0000256" key="1">
    <source>
        <dbReference type="ARBA" id="ARBA00004247"/>
    </source>
</evidence>
<dbReference type="Gene3D" id="2.60.120.200">
    <property type="match status" value="3"/>
</dbReference>
<keyword evidence="6" id="KW-0732">Signal</keyword>
<dbReference type="PROSITE" id="PS01187">
    <property type="entry name" value="EGF_CA"/>
    <property type="match status" value="4"/>
</dbReference>
<dbReference type="CDD" id="cd00110">
    <property type="entry name" value="LamG"/>
    <property type="match status" value="3"/>
</dbReference>
<feature type="disulfide bond" evidence="14">
    <location>
        <begin position="1315"/>
        <end position="1324"/>
    </location>
</feature>
<dbReference type="InterPro" id="IPR000152">
    <property type="entry name" value="EGF-type_Asp/Asn_hydroxyl_site"/>
</dbReference>
<feature type="domain" description="EGF-like" evidence="18">
    <location>
        <begin position="1231"/>
        <end position="1267"/>
    </location>
</feature>
<feature type="domain" description="EGF-like" evidence="18">
    <location>
        <begin position="1155"/>
        <end position="1192"/>
    </location>
</feature>
<dbReference type="SUPFAM" id="SSF57184">
    <property type="entry name" value="Growth factor receptor domain"/>
    <property type="match status" value="2"/>
</dbReference>
<dbReference type="InterPro" id="IPR009030">
    <property type="entry name" value="Growth_fac_rcpt_cys_sf"/>
</dbReference>
<evidence type="ECO:0000256" key="3">
    <source>
        <dbReference type="ARBA" id="ARBA00022475"/>
    </source>
</evidence>
<dbReference type="InterPro" id="IPR051022">
    <property type="entry name" value="Notch_Cell-Fate_Det"/>
</dbReference>
<dbReference type="FunFam" id="2.10.25.10:FF:000252">
    <property type="entry name" value="Crumbs homolog 1 (Drosophila)"/>
    <property type="match status" value="1"/>
</dbReference>
<comment type="subcellular location">
    <subcellularLocation>
        <location evidence="1">Apical cell membrane</location>
        <topology evidence="1">Single-pass type I membrane protein</topology>
    </subcellularLocation>
    <subcellularLocation>
        <location evidence="2">Cell projection</location>
    </subcellularLocation>
</comment>
<keyword evidence="9 16" id="KW-0472">Membrane</keyword>
<dbReference type="FunFam" id="2.10.25.10:FF:000031">
    <property type="entry name" value="neurogenic locus notch homolog protein 3"/>
    <property type="match status" value="1"/>
</dbReference>
<dbReference type="SMART" id="SM00179">
    <property type="entry name" value="EGF_CA"/>
    <property type="match status" value="12"/>
</dbReference>
<feature type="domain" description="EGF-like" evidence="18">
    <location>
        <begin position="355"/>
        <end position="411"/>
    </location>
</feature>
<dbReference type="SMART" id="SM00282">
    <property type="entry name" value="LamG"/>
    <property type="match status" value="3"/>
</dbReference>
<dbReference type="PANTHER" id="PTHR24049">
    <property type="entry name" value="CRUMBS FAMILY MEMBER"/>
    <property type="match status" value="1"/>
</dbReference>
<feature type="domain" description="EGF-like" evidence="18">
    <location>
        <begin position="413"/>
        <end position="455"/>
    </location>
</feature>
<dbReference type="GO" id="GO:0016324">
    <property type="term" value="C:apical plasma membrane"/>
    <property type="evidence" value="ECO:0007669"/>
    <property type="project" value="UniProtKB-SubCell"/>
</dbReference>
<evidence type="ECO:0000256" key="9">
    <source>
        <dbReference type="ARBA" id="ARBA00023136"/>
    </source>
</evidence>
<accession>A0AAV6GTS3</accession>
<feature type="domain" description="EGF-like" evidence="18">
    <location>
        <begin position="76"/>
        <end position="115"/>
    </location>
</feature>
<evidence type="ECO:0000256" key="15">
    <source>
        <dbReference type="SAM" id="MobiDB-lite"/>
    </source>
</evidence>
<feature type="domain" description="EGF-like" evidence="18">
    <location>
        <begin position="240"/>
        <end position="276"/>
    </location>
</feature>
<dbReference type="PROSITE" id="PS00010">
    <property type="entry name" value="ASX_HYDROXYL"/>
    <property type="match status" value="6"/>
</dbReference>
<dbReference type="GO" id="GO:0042995">
    <property type="term" value="C:cell projection"/>
    <property type="evidence" value="ECO:0007669"/>
    <property type="project" value="UniProtKB-SubCell"/>
</dbReference>
<dbReference type="FunFam" id="2.10.25.10:FF:000006">
    <property type="entry name" value="Versican core protein-like isoform 1"/>
    <property type="match status" value="1"/>
</dbReference>
<protein>
    <recommendedName>
        <fullName evidence="21">Protein crumbs homolog 1</fullName>
    </recommendedName>
</protein>
<feature type="domain" description="EGF-like" evidence="18">
    <location>
        <begin position="117"/>
        <end position="162"/>
    </location>
</feature>
<evidence type="ECO:0000256" key="10">
    <source>
        <dbReference type="ARBA" id="ARBA00023157"/>
    </source>
</evidence>
<dbReference type="FunFam" id="2.10.25.10:FF:000123">
    <property type="entry name" value="Crumbs homolog 1 (Drosophila)"/>
    <property type="match status" value="1"/>
</dbReference>
<dbReference type="FunFam" id="2.10.25.10:FF:000208">
    <property type="entry name" value="Crumbs 2, cell polarity complex component"/>
    <property type="match status" value="1"/>
</dbReference>
<feature type="transmembrane region" description="Helical" evidence="16">
    <location>
        <begin position="1375"/>
        <end position="1401"/>
    </location>
</feature>
<feature type="domain" description="EGF-like" evidence="18">
    <location>
        <begin position="867"/>
        <end position="903"/>
    </location>
</feature>
<feature type="disulfide bond" evidence="14">
    <location>
        <begin position="487"/>
        <end position="496"/>
    </location>
</feature>
<evidence type="ECO:0000256" key="5">
    <source>
        <dbReference type="ARBA" id="ARBA00022692"/>
    </source>
</evidence>
<keyword evidence="3" id="KW-1003">Cell membrane</keyword>
<feature type="region of interest" description="Disordered" evidence="15">
    <location>
        <begin position="998"/>
        <end position="1021"/>
    </location>
</feature>
<keyword evidence="5 16" id="KW-0812">Transmembrane</keyword>
<feature type="disulfide bond" evidence="14">
    <location>
        <begin position="343"/>
        <end position="352"/>
    </location>
</feature>
<evidence type="ECO:0000256" key="7">
    <source>
        <dbReference type="ARBA" id="ARBA00022737"/>
    </source>
</evidence>
<feature type="disulfide bond" evidence="14">
    <location>
        <begin position="1182"/>
        <end position="1191"/>
    </location>
</feature>
<name>A0AAV6GTS3_9TELE</name>
<keyword evidence="10 14" id="KW-1015">Disulfide bond</keyword>
<feature type="disulfide bond" evidence="14">
    <location>
        <begin position="1353"/>
        <end position="1362"/>
    </location>
</feature>
<feature type="disulfide bond" evidence="14">
    <location>
        <begin position="1257"/>
        <end position="1266"/>
    </location>
</feature>
<dbReference type="PROSITE" id="PS01186">
    <property type="entry name" value="EGF_2"/>
    <property type="match status" value="10"/>
</dbReference>
<feature type="domain" description="EGF-like" evidence="18">
    <location>
        <begin position="278"/>
        <end position="315"/>
    </location>
</feature>
<keyword evidence="20" id="KW-1185">Reference proteome</keyword>
<dbReference type="Gene3D" id="2.10.25.10">
    <property type="entry name" value="Laminin"/>
    <property type="match status" value="16"/>
</dbReference>
<dbReference type="GO" id="GO:0009653">
    <property type="term" value="P:anatomical structure morphogenesis"/>
    <property type="evidence" value="ECO:0007669"/>
    <property type="project" value="UniProtKB-ARBA"/>
</dbReference>
<dbReference type="EMBL" id="JADWDJ010000009">
    <property type="protein sequence ID" value="KAG5276251.1"/>
    <property type="molecule type" value="Genomic_DNA"/>
</dbReference>
<dbReference type="PROSITE" id="PS50026">
    <property type="entry name" value="EGF_3"/>
    <property type="match status" value="17"/>
</dbReference>
<evidence type="ECO:0008006" key="21">
    <source>
        <dbReference type="Google" id="ProtNLM"/>
    </source>
</evidence>
<dbReference type="Pfam" id="PF02210">
    <property type="entry name" value="Laminin_G_2"/>
    <property type="match status" value="3"/>
</dbReference>
<feature type="domain" description="EGF-like" evidence="18">
    <location>
        <begin position="1287"/>
        <end position="1325"/>
    </location>
</feature>
<dbReference type="GO" id="GO:0032991">
    <property type="term" value="C:protein-containing complex"/>
    <property type="evidence" value="ECO:0007669"/>
    <property type="project" value="UniProtKB-ARBA"/>
</dbReference>
<evidence type="ECO:0000256" key="16">
    <source>
        <dbReference type="SAM" id="Phobius"/>
    </source>
</evidence>
<dbReference type="PROSITE" id="PS00022">
    <property type="entry name" value="EGF_1"/>
    <property type="match status" value="14"/>
</dbReference>
<evidence type="ECO:0000256" key="2">
    <source>
        <dbReference type="ARBA" id="ARBA00004316"/>
    </source>
</evidence>
<dbReference type="SUPFAM" id="SSF57196">
    <property type="entry name" value="EGF/Laminin"/>
    <property type="match status" value="9"/>
</dbReference>
<dbReference type="CDD" id="cd00054">
    <property type="entry name" value="EGF_CA"/>
    <property type="match status" value="10"/>
</dbReference>
<dbReference type="PANTHER" id="PTHR24049:SF1">
    <property type="entry name" value="PROTEIN CRUMBS HOMOLOG 1"/>
    <property type="match status" value="1"/>
</dbReference>
<dbReference type="FunFam" id="2.10.25.10:FF:000066">
    <property type="entry name" value="FAT atypical cadherin 4"/>
    <property type="match status" value="1"/>
</dbReference>
<feature type="domain" description="EGF-like" evidence="18">
    <location>
        <begin position="317"/>
        <end position="353"/>
    </location>
</feature>
<feature type="domain" description="Laminin G" evidence="17">
    <location>
        <begin position="686"/>
        <end position="865"/>
    </location>
</feature>
<feature type="disulfide bond" evidence="14">
    <location>
        <begin position="228"/>
        <end position="237"/>
    </location>
</feature>
<comment type="caution">
    <text evidence="14">Lacks conserved residue(s) required for the propagation of feature annotation.</text>
</comment>
<feature type="domain" description="Laminin G" evidence="17">
    <location>
        <begin position="499"/>
        <end position="670"/>
    </location>
</feature>
<keyword evidence="7" id="KW-0677">Repeat</keyword>
<evidence type="ECO:0000256" key="6">
    <source>
        <dbReference type="ARBA" id="ARBA00022729"/>
    </source>
</evidence>
<dbReference type="FunFam" id="2.10.25.10:FF:000039">
    <property type="entry name" value="Crumbs cell polarity complex component 1"/>
    <property type="match status" value="1"/>
</dbReference>
<dbReference type="GO" id="GO:0048731">
    <property type="term" value="P:system development"/>
    <property type="evidence" value="ECO:0007669"/>
    <property type="project" value="UniProtKB-ARBA"/>
</dbReference>
<gene>
    <name evidence="19" type="ORF">AALO_G00129740</name>
</gene>
<feature type="domain" description="EGF-like" evidence="18">
    <location>
        <begin position="1194"/>
        <end position="1229"/>
    </location>
</feature>
<dbReference type="SUPFAM" id="SSF49899">
    <property type="entry name" value="Concanavalin A-like lectins/glucanases"/>
    <property type="match status" value="3"/>
</dbReference>
<dbReference type="FunFam" id="2.10.25.10:FF:000143">
    <property type="entry name" value="Protein crumbs 1"/>
    <property type="match status" value="1"/>
</dbReference>
<feature type="disulfide bond" evidence="14">
    <location>
        <begin position="152"/>
        <end position="161"/>
    </location>
</feature>
<feature type="disulfide bond" evidence="14">
    <location>
        <begin position="401"/>
        <end position="410"/>
    </location>
</feature>
<dbReference type="PROSITE" id="PS50025">
    <property type="entry name" value="LAM_G_DOMAIN"/>
    <property type="match status" value="3"/>
</dbReference>
<feature type="disulfide bond" evidence="14">
    <location>
        <begin position="893"/>
        <end position="902"/>
    </location>
</feature>
<dbReference type="FunFam" id="2.10.25.10:FF:000327">
    <property type="entry name" value="neurogenic locus notch homolog protein 4"/>
    <property type="match status" value="1"/>
</dbReference>
<dbReference type="FunFam" id="2.10.25.10:FF:000282">
    <property type="entry name" value="Crumbs cell polarity complex component 2"/>
    <property type="match status" value="1"/>
</dbReference>
<dbReference type="InterPro" id="IPR049883">
    <property type="entry name" value="NOTCH1_EGF-like"/>
</dbReference>
<dbReference type="InterPro" id="IPR018097">
    <property type="entry name" value="EGF_Ca-bd_CS"/>
</dbReference>
<dbReference type="InterPro" id="IPR001881">
    <property type="entry name" value="EGF-like_Ca-bd_dom"/>
</dbReference>
<sequence length="1437" mass="153730">MDIAALLLIKINSPACFLLGLAVVAWIQSVSPLQASSVCLSKPCQNGGSCQEAPLEYLCQCPSPLPSPLRPECQEEHQPCLHGTCRGNTTCQPKYAGSQELSCRCEVGTSGQSCESRVQLCAQFHCGVEKEEGAQCRLSSSPSVEQGYSCVCQPGFTGAQCETPMDQCTPNPCRNRAICRSRGDGPTCFCVPGFQGALCEIEVNECISQPCQNGATCVNKIGRYLCLCRPGFTGVSCELQIDECQSQPCLNGGRCHDYVNGFSCTCAAGFQGDRCEVDVDECRDQPCQHGARCIDGINSFSCDCSQTGFMGLHCEVPEPPCLSGPCLNGAECEENGTDYTCKCWPGFEGPRCEVDVSECASGPCLNSGRCLERSWEALYGTEPDFPETFDPRHAAGYTCRCSPGFTGILCKEDVNECDASPCQNGGVCENTLGSYTCVCPHLSPDGLHYGGQNCTVALVGCEGHECQNAAACLPFLSEGRHGYGCLCPAGFTGSRCQRSTTFSFERRGRLLLQTPLLDAEAASNITLSFRTVLTDAVLFQRGSGGPLLTLEVHDGRLRLSLRVGDTPLGALELSRNVTDGQWHGVQALLSEGLLALTLLDAGCESGGPDCEGSTQVDSGPPGSALQHTLIGGPDGPSFIGCLRDLFVDSQLMVPEDWLSSSAINAYQCHCQRPYQGQNCSEEYVTARFGHEEAQSYAIFSLDQEPAEPDTLSVSLFVRTRRPSGLLLVLSNGTGQYLRIWLQRGLVHVQVHQLEEVRGAGALDDGEVHLVTVSVEGGQLRLAQSGQGEGVVSAETRPVRVQAGDVVHVGGLEEARGTATFGGYFKGCVQDLRLGASLLQFFALELDDEPVSSLVPQRMSHVIQGCVGDDTCAKNPCQNGGMCYSVWDDFTCTCPPNTAGQQCEEVKWCELSPCPPEAVCRTLGRGYECIANMTFQGNTAITYRGSERIESSLTSIAFSLRTRQRDGAILHAERGAEFITVWLQDGLLVLQLLSGNTSSSSSSSSSSLSPSVPPSSSSSSSSSSLLVASETLTLRSLVPVNDGAWHNVEFFMVAPWAEASPWTLLLDDREELSSTSGAALAGSLDFLRDGGVDVQLGGLGPEAGGWGLTGCLGTVELGGVPLPFYGADEVRLPRLQAERFDLRGVAGAVPSAGCWGEPVCHPEPVCLNGGLCRDLFNDYACDCAPGWAGRRCEFNEDTCASAPCVHGNCTVVGLEYRCVCQVGYTGTNCSTEVDVCEGHACANGATCLHGVNKYACLCAENYTGSYCEDKVEEIPWYLVVHKMRPKLPVTICGDELRNYACFNGGNCSELELSCDCLPGFIGHRCEQELDECKSNPCLNGGYCRNLVNKFQCVCEMSFGGERCQVDLSVEGLTSDLLLSASLLAVALLLALSASVTVLVVTLNRRATRGTYSPSRQEKEGSRVELWSIVQPPPTERLI</sequence>
<dbReference type="FunFam" id="2.60.120.200:FF:000081">
    <property type="entry name" value="Crumbs 1, cell polarity complex component"/>
    <property type="match status" value="1"/>
</dbReference>
<evidence type="ECO:0000256" key="14">
    <source>
        <dbReference type="PROSITE-ProRule" id="PRU00076"/>
    </source>
</evidence>
<organism evidence="19 20">
    <name type="scientific">Alosa alosa</name>
    <name type="common">allis shad</name>
    <dbReference type="NCBI Taxonomy" id="278164"/>
    <lineage>
        <taxon>Eukaryota</taxon>
        <taxon>Metazoa</taxon>
        <taxon>Chordata</taxon>
        <taxon>Craniata</taxon>
        <taxon>Vertebrata</taxon>
        <taxon>Euteleostomi</taxon>
        <taxon>Actinopterygii</taxon>
        <taxon>Neopterygii</taxon>
        <taxon>Teleostei</taxon>
        <taxon>Clupei</taxon>
        <taxon>Clupeiformes</taxon>
        <taxon>Clupeoidei</taxon>
        <taxon>Clupeidae</taxon>
        <taxon>Alosa</taxon>
    </lineage>
</organism>
<dbReference type="InterPro" id="IPR013032">
    <property type="entry name" value="EGF-like_CS"/>
</dbReference>
<feature type="disulfide bond" evidence="14">
    <location>
        <begin position="266"/>
        <end position="275"/>
    </location>
</feature>
<reference evidence="19" key="1">
    <citation type="submission" date="2020-10" db="EMBL/GenBank/DDBJ databases">
        <title>Chromosome-scale genome assembly of the Allis shad, Alosa alosa.</title>
        <authorList>
            <person name="Margot Z."/>
            <person name="Christophe K."/>
            <person name="Cabau C."/>
            <person name="Louis A."/>
            <person name="Berthelot C."/>
            <person name="Parey E."/>
            <person name="Roest Crollius H."/>
            <person name="Montfort J."/>
            <person name="Robinson-Rechavi M."/>
            <person name="Bucao C."/>
            <person name="Bouchez O."/>
            <person name="Gislard M."/>
            <person name="Lluch J."/>
            <person name="Milhes M."/>
            <person name="Lampietro C."/>
            <person name="Lopez Roques C."/>
            <person name="Donnadieu C."/>
            <person name="Braasch I."/>
            <person name="Desvignes T."/>
            <person name="Postlethwait J."/>
            <person name="Bobe J."/>
            <person name="Guiguen Y."/>
        </authorList>
    </citation>
    <scope>NUCLEOTIDE SEQUENCE</scope>
    <source>
        <strain evidence="19">M-15738</strain>
        <tissue evidence="19">Blood</tissue>
    </source>
</reference>
<evidence type="ECO:0000256" key="12">
    <source>
        <dbReference type="ARBA" id="ARBA00023273"/>
    </source>
</evidence>
<dbReference type="Pfam" id="PF00008">
    <property type="entry name" value="EGF"/>
    <property type="match status" value="8"/>
</dbReference>
<keyword evidence="8 16" id="KW-1133">Transmembrane helix</keyword>
<feature type="disulfide bond" evidence="14">
    <location>
        <begin position="190"/>
        <end position="199"/>
    </location>
</feature>
<feature type="domain" description="Laminin G" evidence="17">
    <location>
        <begin position="929"/>
        <end position="1153"/>
    </location>
</feature>
<evidence type="ECO:0000259" key="17">
    <source>
        <dbReference type="PROSITE" id="PS50025"/>
    </source>
</evidence>
<proteinExistence type="inferred from homology"/>
<keyword evidence="4 14" id="KW-0245">EGF-like domain</keyword>
<dbReference type="Pfam" id="PF07645">
    <property type="entry name" value="EGF_CA"/>
    <property type="match status" value="1"/>
</dbReference>
<dbReference type="GO" id="GO:0045197">
    <property type="term" value="P:establishment or maintenance of epithelial cell apical/basal polarity"/>
    <property type="evidence" value="ECO:0007669"/>
    <property type="project" value="TreeGrafter"/>
</dbReference>
<feature type="domain" description="EGF-like" evidence="18">
    <location>
        <begin position="164"/>
        <end position="200"/>
    </location>
</feature>
<dbReference type="Proteomes" id="UP000823561">
    <property type="component" value="Chromosome 9"/>
</dbReference>
<feature type="domain" description="EGF-like" evidence="18">
    <location>
        <begin position="457"/>
        <end position="497"/>
    </location>
</feature>
<dbReference type="SMART" id="SM00181">
    <property type="entry name" value="EGF"/>
    <property type="match status" value="18"/>
</dbReference>
<evidence type="ECO:0000256" key="13">
    <source>
        <dbReference type="ARBA" id="ARBA00060989"/>
    </source>
</evidence>
<feature type="disulfide bond" evidence="14">
    <location>
        <begin position="105"/>
        <end position="114"/>
    </location>
</feature>
<evidence type="ECO:0000259" key="18">
    <source>
        <dbReference type="PROSITE" id="PS50026"/>
    </source>
</evidence>
<dbReference type="GO" id="GO:0005509">
    <property type="term" value="F:calcium ion binding"/>
    <property type="evidence" value="ECO:0007669"/>
    <property type="project" value="InterPro"/>
</dbReference>
<feature type="domain" description="EGF-like" evidence="18">
    <location>
        <begin position="35"/>
        <end position="74"/>
    </location>
</feature>
<feature type="domain" description="EGF-like" evidence="18">
    <location>
        <begin position="202"/>
        <end position="238"/>
    </location>
</feature>
<keyword evidence="11" id="KW-0325">Glycoprotein</keyword>
<dbReference type="FunFam" id="2.10.25.10:FF:000012">
    <property type="entry name" value="Delta-like protein"/>
    <property type="match status" value="1"/>
</dbReference>
<feature type="disulfide bond" evidence="14">
    <location>
        <begin position="1219"/>
        <end position="1228"/>
    </location>
</feature>
<comment type="caution">
    <text evidence="19">The sequence shown here is derived from an EMBL/GenBank/DDBJ whole genome shotgun (WGS) entry which is preliminary data.</text>
</comment>
<dbReference type="GO" id="GO:0030855">
    <property type="term" value="P:epithelial cell differentiation"/>
    <property type="evidence" value="ECO:0007669"/>
    <property type="project" value="UniProtKB-ARBA"/>
</dbReference>
<comment type="similarity">
    <text evidence="13">Belongs to the Crumbs protein family.</text>
</comment>
<keyword evidence="12" id="KW-0966">Cell projection</keyword>
<dbReference type="InterPro" id="IPR001791">
    <property type="entry name" value="Laminin_G"/>
</dbReference>
<evidence type="ECO:0000256" key="11">
    <source>
        <dbReference type="ARBA" id="ARBA00023180"/>
    </source>
</evidence>
<evidence type="ECO:0000313" key="19">
    <source>
        <dbReference type="EMBL" id="KAG5276251.1"/>
    </source>
</evidence>
<dbReference type="FunFam" id="2.10.25.10:FF:000348">
    <property type="entry name" value="Crumbs 1, cell polarity complex component"/>
    <property type="match status" value="1"/>
</dbReference>
<dbReference type="InterPro" id="IPR013320">
    <property type="entry name" value="ConA-like_dom_sf"/>
</dbReference>